<comment type="caution">
    <text evidence="6">The sequence shown here is derived from an EMBL/GenBank/DDBJ whole genome shotgun (WGS) entry which is preliminary data.</text>
</comment>
<accession>A0A136PVB7</accession>
<dbReference type="Pfam" id="PF00440">
    <property type="entry name" value="TetR_N"/>
    <property type="match status" value="1"/>
</dbReference>
<protein>
    <recommendedName>
        <fullName evidence="5">HTH tetR-type domain-containing protein</fullName>
    </recommendedName>
</protein>
<dbReference type="InterPro" id="IPR001647">
    <property type="entry name" value="HTH_TetR"/>
</dbReference>
<dbReference type="PANTHER" id="PTHR30055">
    <property type="entry name" value="HTH-TYPE TRANSCRIPTIONAL REGULATOR RUTR"/>
    <property type="match status" value="1"/>
</dbReference>
<gene>
    <name evidence="6" type="ORF">AWW66_08175</name>
</gene>
<dbReference type="EMBL" id="LRQV01000019">
    <property type="protein sequence ID" value="KXK62418.1"/>
    <property type="molecule type" value="Genomic_DNA"/>
</dbReference>
<feature type="DNA-binding region" description="H-T-H motif" evidence="4">
    <location>
        <begin position="39"/>
        <end position="58"/>
    </location>
</feature>
<dbReference type="Pfam" id="PF16859">
    <property type="entry name" value="TetR_C_11"/>
    <property type="match status" value="1"/>
</dbReference>
<dbReference type="GO" id="GO:0000976">
    <property type="term" value="F:transcription cis-regulatory region binding"/>
    <property type="evidence" value="ECO:0007669"/>
    <property type="project" value="TreeGrafter"/>
</dbReference>
<keyword evidence="2 4" id="KW-0238">DNA-binding</keyword>
<evidence type="ECO:0000256" key="1">
    <source>
        <dbReference type="ARBA" id="ARBA00023015"/>
    </source>
</evidence>
<keyword evidence="7" id="KW-1185">Reference proteome</keyword>
<dbReference type="PANTHER" id="PTHR30055:SF148">
    <property type="entry name" value="TETR-FAMILY TRANSCRIPTIONAL REGULATOR"/>
    <property type="match status" value="1"/>
</dbReference>
<dbReference type="SUPFAM" id="SSF48498">
    <property type="entry name" value="Tetracyclin repressor-like, C-terminal domain"/>
    <property type="match status" value="1"/>
</dbReference>
<organism evidence="6 7">
    <name type="scientific">Micromonospora rosaria</name>
    <dbReference type="NCBI Taxonomy" id="47874"/>
    <lineage>
        <taxon>Bacteria</taxon>
        <taxon>Bacillati</taxon>
        <taxon>Actinomycetota</taxon>
        <taxon>Actinomycetes</taxon>
        <taxon>Micromonosporales</taxon>
        <taxon>Micromonosporaceae</taxon>
        <taxon>Micromonospora</taxon>
    </lineage>
</organism>
<evidence type="ECO:0000313" key="7">
    <source>
        <dbReference type="Proteomes" id="UP000070620"/>
    </source>
</evidence>
<evidence type="ECO:0000256" key="4">
    <source>
        <dbReference type="PROSITE-ProRule" id="PRU00335"/>
    </source>
</evidence>
<dbReference type="PRINTS" id="PR00455">
    <property type="entry name" value="HTHTETR"/>
</dbReference>
<sequence>MTGDGSRARRPGGRTRQVTERLSAAALDILAEKGVDGLQYEELAARAQVGRATVYRRWPNRDDLLRDVLARFAEASVPIADTGDVVHDLTTFLHAFAEASATPTGRAVLQILVRRSDEGDGLHRMGLELLDRRTDDLQRRLDRATEAEQLPPVKAPFVNMMLAGPVQWFVLRRSRPFTLTDAREIVELVVAGLWRDHRD</sequence>
<dbReference type="PROSITE" id="PS50977">
    <property type="entry name" value="HTH_TETR_2"/>
    <property type="match status" value="1"/>
</dbReference>
<keyword evidence="3" id="KW-0804">Transcription</keyword>
<dbReference type="RefSeq" id="WP_067362123.1">
    <property type="nucleotide sequence ID" value="NZ_JBIUBN010000032.1"/>
</dbReference>
<dbReference type="Gene3D" id="1.10.357.10">
    <property type="entry name" value="Tetracycline Repressor, domain 2"/>
    <property type="match status" value="1"/>
</dbReference>
<proteinExistence type="predicted"/>
<dbReference type="InterPro" id="IPR009057">
    <property type="entry name" value="Homeodomain-like_sf"/>
</dbReference>
<evidence type="ECO:0000313" key="6">
    <source>
        <dbReference type="EMBL" id="KXK62418.1"/>
    </source>
</evidence>
<dbReference type="InterPro" id="IPR036271">
    <property type="entry name" value="Tet_transcr_reg_TetR-rel_C_sf"/>
</dbReference>
<evidence type="ECO:0000259" key="5">
    <source>
        <dbReference type="PROSITE" id="PS50977"/>
    </source>
</evidence>
<dbReference type="GO" id="GO:0003700">
    <property type="term" value="F:DNA-binding transcription factor activity"/>
    <property type="evidence" value="ECO:0007669"/>
    <property type="project" value="TreeGrafter"/>
</dbReference>
<dbReference type="Proteomes" id="UP000070620">
    <property type="component" value="Unassembled WGS sequence"/>
</dbReference>
<keyword evidence="1" id="KW-0805">Transcription regulation</keyword>
<dbReference type="InterPro" id="IPR050109">
    <property type="entry name" value="HTH-type_TetR-like_transc_reg"/>
</dbReference>
<dbReference type="OrthoDB" id="9796019at2"/>
<dbReference type="SUPFAM" id="SSF46689">
    <property type="entry name" value="Homeodomain-like"/>
    <property type="match status" value="1"/>
</dbReference>
<evidence type="ECO:0000256" key="3">
    <source>
        <dbReference type="ARBA" id="ARBA00023163"/>
    </source>
</evidence>
<dbReference type="AlphaFoldDB" id="A0A136PVB7"/>
<dbReference type="Gene3D" id="1.10.10.60">
    <property type="entry name" value="Homeodomain-like"/>
    <property type="match status" value="1"/>
</dbReference>
<evidence type="ECO:0000256" key="2">
    <source>
        <dbReference type="ARBA" id="ARBA00023125"/>
    </source>
</evidence>
<name>A0A136PVB7_9ACTN</name>
<feature type="domain" description="HTH tetR-type" evidence="5">
    <location>
        <begin position="16"/>
        <end position="76"/>
    </location>
</feature>
<dbReference type="InterPro" id="IPR011075">
    <property type="entry name" value="TetR_C"/>
</dbReference>
<reference evidence="6 7" key="1">
    <citation type="submission" date="2016-01" db="EMBL/GenBank/DDBJ databases">
        <title>Whole genome sequence and analysis of Micromonospora rosaria DSM 803, which can produce antibacterial substance rosamicin.</title>
        <authorList>
            <person name="Yang H."/>
            <person name="He X."/>
            <person name="Zhu D."/>
        </authorList>
    </citation>
    <scope>NUCLEOTIDE SEQUENCE [LARGE SCALE GENOMIC DNA]</scope>
    <source>
        <strain evidence="6 7">DSM 803</strain>
    </source>
</reference>